<evidence type="ECO:0000313" key="1">
    <source>
        <dbReference type="EMBL" id="JAS96043.1"/>
    </source>
</evidence>
<accession>A0A1B6JAH2</accession>
<dbReference type="EMBL" id="GECU01011663">
    <property type="protein sequence ID" value="JAS96043.1"/>
    <property type="molecule type" value="Transcribed_RNA"/>
</dbReference>
<feature type="non-terminal residue" evidence="1">
    <location>
        <position position="140"/>
    </location>
</feature>
<proteinExistence type="predicted"/>
<name>A0A1B6JAH2_9HEMI</name>
<sequence length="140" mass="15316">AAKFIKHVEASEKIVSEEGTFWVQGKCSTAKHTADLALIQCGGLFSSGDLVYDAKYHEATPLEGRVELQGQKFRVQANKLVGSVYFGQIQSDKQECVRLTGMSGVPFMRGHGPYTLTTGVSERNHVYLRSSHKAEPGELG</sequence>
<organism evidence="1">
    <name type="scientific">Homalodisca liturata</name>
    <dbReference type="NCBI Taxonomy" id="320908"/>
    <lineage>
        <taxon>Eukaryota</taxon>
        <taxon>Metazoa</taxon>
        <taxon>Ecdysozoa</taxon>
        <taxon>Arthropoda</taxon>
        <taxon>Hexapoda</taxon>
        <taxon>Insecta</taxon>
        <taxon>Pterygota</taxon>
        <taxon>Neoptera</taxon>
        <taxon>Paraneoptera</taxon>
        <taxon>Hemiptera</taxon>
        <taxon>Auchenorrhyncha</taxon>
        <taxon>Membracoidea</taxon>
        <taxon>Cicadellidae</taxon>
        <taxon>Cicadellinae</taxon>
        <taxon>Proconiini</taxon>
        <taxon>Homalodisca</taxon>
    </lineage>
</organism>
<feature type="non-terminal residue" evidence="1">
    <location>
        <position position="1"/>
    </location>
</feature>
<protein>
    <submittedName>
        <fullName evidence="1">Uncharacterized protein</fullName>
    </submittedName>
</protein>
<dbReference type="AlphaFoldDB" id="A0A1B6JAH2"/>
<reference evidence="1" key="1">
    <citation type="submission" date="2015-11" db="EMBL/GenBank/DDBJ databases">
        <title>De novo transcriptome assembly of four potential Pierce s Disease insect vectors from Arizona vineyards.</title>
        <authorList>
            <person name="Tassone E.E."/>
        </authorList>
    </citation>
    <scope>NUCLEOTIDE SEQUENCE</scope>
</reference>
<gene>
    <name evidence="1" type="ORF">g.58276</name>
</gene>